<evidence type="ECO:0000256" key="18">
    <source>
        <dbReference type="ARBA" id="ARBA00029893"/>
    </source>
</evidence>
<dbReference type="GO" id="GO:0004605">
    <property type="term" value="F:phosphatidate cytidylyltransferase activity"/>
    <property type="evidence" value="ECO:0007669"/>
    <property type="project" value="UniProtKB-EC"/>
</dbReference>
<evidence type="ECO:0000256" key="16">
    <source>
        <dbReference type="ARBA" id="ARBA00023209"/>
    </source>
</evidence>
<keyword evidence="13 24" id="KW-1133">Transmembrane helix</keyword>
<dbReference type="Proteomes" id="UP000777265">
    <property type="component" value="Unassembled WGS sequence"/>
</dbReference>
<comment type="pathway">
    <text evidence="4">Lipid metabolism.</text>
</comment>
<name>A0A351U2N5_9BACT</name>
<dbReference type="GO" id="GO:0005886">
    <property type="term" value="C:plasma membrane"/>
    <property type="evidence" value="ECO:0007669"/>
    <property type="project" value="UniProtKB-SubCell"/>
</dbReference>
<evidence type="ECO:0000256" key="13">
    <source>
        <dbReference type="ARBA" id="ARBA00022989"/>
    </source>
</evidence>
<comment type="subcellular location">
    <subcellularLocation>
        <location evidence="2">Cell membrane</location>
        <topology evidence="2">Multi-pass membrane protein</topology>
    </subcellularLocation>
</comment>
<feature type="transmembrane region" description="Helical" evidence="24">
    <location>
        <begin position="106"/>
        <end position="130"/>
    </location>
</feature>
<evidence type="ECO:0000256" key="17">
    <source>
        <dbReference type="ARBA" id="ARBA00023264"/>
    </source>
</evidence>
<evidence type="ECO:0000256" key="19">
    <source>
        <dbReference type="ARBA" id="ARBA00031825"/>
    </source>
</evidence>
<evidence type="ECO:0000256" key="1">
    <source>
        <dbReference type="ARBA" id="ARBA00001698"/>
    </source>
</evidence>
<evidence type="ECO:0000256" key="8">
    <source>
        <dbReference type="ARBA" id="ARBA00022475"/>
    </source>
</evidence>
<comment type="caution">
    <text evidence="25">The sequence shown here is derived from an EMBL/GenBank/DDBJ whole genome shotgun (WGS) entry which is preliminary data.</text>
</comment>
<feature type="transmembrane region" description="Helical" evidence="24">
    <location>
        <begin position="7"/>
        <end position="24"/>
    </location>
</feature>
<evidence type="ECO:0000256" key="12">
    <source>
        <dbReference type="ARBA" id="ARBA00022695"/>
    </source>
</evidence>
<feature type="transmembrane region" description="Helical" evidence="24">
    <location>
        <begin position="55"/>
        <end position="70"/>
    </location>
</feature>
<dbReference type="AlphaFoldDB" id="A0A351U2N5"/>
<dbReference type="PANTHER" id="PTHR46382">
    <property type="entry name" value="PHOSPHATIDATE CYTIDYLYLTRANSFERASE"/>
    <property type="match status" value="1"/>
</dbReference>
<dbReference type="Pfam" id="PF01148">
    <property type="entry name" value="CTP_transf_1"/>
    <property type="match status" value="1"/>
</dbReference>
<feature type="transmembrane region" description="Helical" evidence="24">
    <location>
        <begin position="136"/>
        <end position="156"/>
    </location>
</feature>
<keyword evidence="8" id="KW-1003">Cell membrane</keyword>
<evidence type="ECO:0000256" key="21">
    <source>
        <dbReference type="ARBA" id="ARBA00032396"/>
    </source>
</evidence>
<keyword evidence="17" id="KW-1208">Phospholipid metabolism</keyword>
<dbReference type="PANTHER" id="PTHR46382:SF1">
    <property type="entry name" value="PHOSPHATIDATE CYTIDYLYLTRANSFERASE"/>
    <property type="match status" value="1"/>
</dbReference>
<evidence type="ECO:0000256" key="5">
    <source>
        <dbReference type="ARBA" id="ARBA00010185"/>
    </source>
</evidence>
<evidence type="ECO:0000313" key="25">
    <source>
        <dbReference type="EMBL" id="NLW36593.1"/>
    </source>
</evidence>
<evidence type="ECO:0000256" key="7">
    <source>
        <dbReference type="ARBA" id="ARBA00019373"/>
    </source>
</evidence>
<evidence type="ECO:0000256" key="10">
    <source>
        <dbReference type="ARBA" id="ARBA00022679"/>
    </source>
</evidence>
<evidence type="ECO:0000256" key="20">
    <source>
        <dbReference type="ARBA" id="ARBA00032253"/>
    </source>
</evidence>
<proteinExistence type="inferred from homology"/>
<evidence type="ECO:0000256" key="22">
    <source>
        <dbReference type="ARBA" id="ARBA00032743"/>
    </source>
</evidence>
<dbReference type="EC" id="2.7.7.41" evidence="6"/>
<dbReference type="GO" id="GO:0016024">
    <property type="term" value="P:CDP-diacylglycerol biosynthetic process"/>
    <property type="evidence" value="ECO:0007669"/>
    <property type="project" value="TreeGrafter"/>
</dbReference>
<reference evidence="25" key="1">
    <citation type="journal article" date="2020" name="Biotechnol. Biofuels">
        <title>New insights from the biogas microbiome by comprehensive genome-resolved metagenomics of nearly 1600 species originating from multiple anaerobic digesters.</title>
        <authorList>
            <person name="Campanaro S."/>
            <person name="Treu L."/>
            <person name="Rodriguez-R L.M."/>
            <person name="Kovalovszki A."/>
            <person name="Ziels R.M."/>
            <person name="Maus I."/>
            <person name="Zhu X."/>
            <person name="Kougias P.G."/>
            <person name="Basile A."/>
            <person name="Luo G."/>
            <person name="Schluter A."/>
            <person name="Konstantinidis K.T."/>
            <person name="Angelidaki I."/>
        </authorList>
    </citation>
    <scope>NUCLEOTIDE SEQUENCE</scope>
    <source>
        <strain evidence="25">AS06rmzACSIP_7</strain>
    </source>
</reference>
<keyword evidence="10" id="KW-0808">Transferase</keyword>
<keyword evidence="11 24" id="KW-0812">Transmembrane</keyword>
<protein>
    <recommendedName>
        <fullName evidence="7">Phosphatidate cytidylyltransferase</fullName>
        <ecNumber evidence="6">2.7.7.41</ecNumber>
    </recommendedName>
    <alternativeName>
        <fullName evidence="20">CDP-DAG synthase</fullName>
    </alternativeName>
    <alternativeName>
        <fullName evidence="22">CDP-DG synthase</fullName>
    </alternativeName>
    <alternativeName>
        <fullName evidence="18">CDP-diacylglycerol synthase</fullName>
    </alternativeName>
    <alternativeName>
        <fullName evidence="21">CDP-diglyceride pyrophosphorylase</fullName>
    </alternativeName>
    <alternativeName>
        <fullName evidence="23">CDP-diglyceride synthase</fullName>
    </alternativeName>
    <alternativeName>
        <fullName evidence="19">CTP:phosphatidate cytidylyltransferase</fullName>
    </alternativeName>
</protein>
<evidence type="ECO:0000256" key="14">
    <source>
        <dbReference type="ARBA" id="ARBA00023098"/>
    </source>
</evidence>
<feature type="transmembrane region" description="Helical" evidence="24">
    <location>
        <begin position="30"/>
        <end position="48"/>
    </location>
</feature>
<gene>
    <name evidence="25" type="ORF">GXY80_14115</name>
</gene>
<evidence type="ECO:0000256" key="24">
    <source>
        <dbReference type="SAM" id="Phobius"/>
    </source>
</evidence>
<feature type="transmembrane region" description="Helical" evidence="24">
    <location>
        <begin position="177"/>
        <end position="196"/>
    </location>
</feature>
<dbReference type="STRING" id="909663.GCA_000512235_03546"/>
<comment type="similarity">
    <text evidence="5">Belongs to the CDS family.</text>
</comment>
<dbReference type="EMBL" id="JAAYEE010000270">
    <property type="protein sequence ID" value="NLW36593.1"/>
    <property type="molecule type" value="Genomic_DNA"/>
</dbReference>
<comment type="catalytic activity">
    <reaction evidence="1">
        <text>a 1,2-diacyl-sn-glycero-3-phosphate + CTP + H(+) = a CDP-1,2-diacyl-sn-glycerol + diphosphate</text>
        <dbReference type="Rhea" id="RHEA:16229"/>
        <dbReference type="ChEBI" id="CHEBI:15378"/>
        <dbReference type="ChEBI" id="CHEBI:33019"/>
        <dbReference type="ChEBI" id="CHEBI:37563"/>
        <dbReference type="ChEBI" id="CHEBI:58332"/>
        <dbReference type="ChEBI" id="CHEBI:58608"/>
        <dbReference type="EC" id="2.7.7.41"/>
    </reaction>
</comment>
<keyword evidence="12 25" id="KW-0548">Nucleotidyltransferase</keyword>
<evidence type="ECO:0000256" key="15">
    <source>
        <dbReference type="ARBA" id="ARBA00023136"/>
    </source>
</evidence>
<evidence type="ECO:0000313" key="26">
    <source>
        <dbReference type="Proteomes" id="UP000777265"/>
    </source>
</evidence>
<evidence type="ECO:0000256" key="2">
    <source>
        <dbReference type="ARBA" id="ARBA00004651"/>
    </source>
</evidence>
<evidence type="ECO:0000256" key="3">
    <source>
        <dbReference type="ARBA" id="ARBA00005119"/>
    </source>
</evidence>
<keyword evidence="9" id="KW-0444">Lipid biosynthesis</keyword>
<accession>A0A351U2N5</accession>
<reference evidence="25" key="2">
    <citation type="submission" date="2020-01" db="EMBL/GenBank/DDBJ databases">
        <authorList>
            <person name="Campanaro S."/>
        </authorList>
    </citation>
    <scope>NUCLEOTIDE SEQUENCE</scope>
    <source>
        <strain evidence="25">AS06rmzACSIP_7</strain>
    </source>
</reference>
<keyword evidence="15 24" id="KW-0472">Membrane</keyword>
<feature type="transmembrane region" description="Helical" evidence="24">
    <location>
        <begin position="76"/>
        <end position="94"/>
    </location>
</feature>
<evidence type="ECO:0000256" key="4">
    <source>
        <dbReference type="ARBA" id="ARBA00005189"/>
    </source>
</evidence>
<feature type="transmembrane region" description="Helical" evidence="24">
    <location>
        <begin position="250"/>
        <end position="268"/>
    </location>
</feature>
<evidence type="ECO:0000256" key="23">
    <source>
        <dbReference type="ARBA" id="ARBA00033406"/>
    </source>
</evidence>
<keyword evidence="16" id="KW-0594">Phospholipid biosynthesis</keyword>
<evidence type="ECO:0000256" key="9">
    <source>
        <dbReference type="ARBA" id="ARBA00022516"/>
    </source>
</evidence>
<sequence length="273" mass="30414">MNNLTQRVLTALCAAPVIIAAFYFLPPRWFFMFLAIVALLATFELVTMSGIRERYLILSLAILGFVPLYTQSLQIFVLWLLFAPVIYMVTQFLQKESIKKENINRDIMRGIFVILLSEVFVVLPLFYMYLLKEIHTLFPLVLLFALWASDTTAYMLGKAFGKKLLVPRISPKKTYEGLLGAIVGPMIVMMLSSRLMGTGIGESMIVGGAIGVLGQIGDIFESAGKRVCEVKDSSSLIPGHGGILDRMDSFIFAAPFLYHYLAGIKFVAGMKMV</sequence>
<evidence type="ECO:0000256" key="6">
    <source>
        <dbReference type="ARBA" id="ARBA00012487"/>
    </source>
</evidence>
<evidence type="ECO:0000256" key="11">
    <source>
        <dbReference type="ARBA" id="ARBA00022692"/>
    </source>
</evidence>
<organism evidence="25 26">
    <name type="scientific">Syntrophorhabdus aromaticivorans</name>
    <dbReference type="NCBI Taxonomy" id="328301"/>
    <lineage>
        <taxon>Bacteria</taxon>
        <taxon>Pseudomonadati</taxon>
        <taxon>Thermodesulfobacteriota</taxon>
        <taxon>Syntrophorhabdia</taxon>
        <taxon>Syntrophorhabdales</taxon>
        <taxon>Syntrophorhabdaceae</taxon>
        <taxon>Syntrophorhabdus</taxon>
    </lineage>
</organism>
<comment type="pathway">
    <text evidence="3">Phospholipid metabolism; CDP-diacylglycerol biosynthesis; CDP-diacylglycerol from sn-glycerol 3-phosphate: step 3/3.</text>
</comment>
<keyword evidence="14" id="KW-0443">Lipid metabolism</keyword>